<feature type="compositionally biased region" description="Polar residues" evidence="1">
    <location>
        <begin position="454"/>
        <end position="464"/>
    </location>
</feature>
<accession>A0A4Y8JR21</accession>
<reference evidence="2 3" key="1">
    <citation type="submission" date="2019-03" db="EMBL/GenBank/DDBJ databases">
        <title>Genomics of glacier-inhabiting Cryobacterium strains.</title>
        <authorList>
            <person name="Liu Q."/>
            <person name="Xin Y.-H."/>
        </authorList>
    </citation>
    <scope>NUCLEOTIDE SEQUENCE [LARGE SCALE GENOMIC DNA]</scope>
    <source>
        <strain evidence="2 3">TMT1-51</strain>
    </source>
</reference>
<proteinExistence type="predicted"/>
<organism evidence="2 3">
    <name type="scientific">Cryobacterium cryoconiti</name>
    <dbReference type="NCBI Taxonomy" id="1259239"/>
    <lineage>
        <taxon>Bacteria</taxon>
        <taxon>Bacillati</taxon>
        <taxon>Actinomycetota</taxon>
        <taxon>Actinomycetes</taxon>
        <taxon>Micrococcales</taxon>
        <taxon>Microbacteriaceae</taxon>
        <taxon>Cryobacterium</taxon>
    </lineage>
</organism>
<gene>
    <name evidence="2" type="ORF">E3T49_14060</name>
</gene>
<evidence type="ECO:0000256" key="1">
    <source>
        <dbReference type="SAM" id="MobiDB-lite"/>
    </source>
</evidence>
<protein>
    <submittedName>
        <fullName evidence="2">Uncharacterized protein</fullName>
    </submittedName>
</protein>
<sequence>MSQSIAHVPLNAPGIVSGVSGVSGVSTEPWTAWALTRRMSPRDQVRVMKRDAYGRVDENSYPLIHRVGPTEPTTPWAMNLADETGLFRVLCFDFDGKDKHGVDAELMEEAVDECDVLSRTLDALSIEHVVCQSSGTGGRHIWLALQGGAPKLAVAPVASAARANFRRLDHGMLLNAVTGAARPPLSPHRDGSSSTVLRGNLNTLIVPSTTTADLAALAAVLEARKPSLRAEDSAPSGPVTARHQSHRRLSTAGTAHMATIDGGSNPSWTGFMCLLSAANAGWQLVDVEHAIKTAPGMEHFRTKNTGRGDRRPRAAAEARARLGRQWDKAQQYAALQRPLPAVREPQDLSELDAIVTDVEALLTRFRVSPGRWGRTEASSNQQTVLRALAYLTLQTGKRTVAAAIRDLGPMGGLGRTTAADALAALAAAGYVERVSASDDGNAAEWRLASTLSTGHSTVRSQPLNNPRPPHEIPSSPGRSAAELFNTRTHLVALLEEQLTDQRHDLFTRRGLGHLAGKLYALLRQHPSLTIDSAARLLGVTARHTATILSRLRRHKLLVVHRDGWARSKRDLRNQAALQLNVLGTLLARAERYRVEREVWAWWQAELATMMSAPRSRPRRPHVSSRPLFEASTTGERVWPRYPRASTNRADHRSALELVSAGLLNPENRWQYLGEVA</sequence>
<dbReference type="AlphaFoldDB" id="A0A4Y8JR21"/>
<feature type="region of interest" description="Disordered" evidence="1">
    <location>
        <begin position="227"/>
        <end position="246"/>
    </location>
</feature>
<feature type="region of interest" description="Disordered" evidence="1">
    <location>
        <begin position="454"/>
        <end position="479"/>
    </location>
</feature>
<evidence type="ECO:0000313" key="2">
    <source>
        <dbReference type="EMBL" id="TFD27007.1"/>
    </source>
</evidence>
<dbReference type="Proteomes" id="UP000297472">
    <property type="component" value="Unassembled WGS sequence"/>
</dbReference>
<evidence type="ECO:0000313" key="3">
    <source>
        <dbReference type="Proteomes" id="UP000297472"/>
    </source>
</evidence>
<dbReference type="EMBL" id="SOHA01000040">
    <property type="protein sequence ID" value="TFD27007.1"/>
    <property type="molecule type" value="Genomic_DNA"/>
</dbReference>
<comment type="caution">
    <text evidence="2">The sequence shown here is derived from an EMBL/GenBank/DDBJ whole genome shotgun (WGS) entry which is preliminary data.</text>
</comment>
<dbReference type="OrthoDB" id="3211423at2"/>
<keyword evidence="3" id="KW-1185">Reference proteome</keyword>
<name>A0A4Y8JR21_9MICO</name>
<dbReference type="CDD" id="cd00525">
    <property type="entry name" value="AE_Prim_S_like"/>
    <property type="match status" value="1"/>
</dbReference>